<evidence type="ECO:0000256" key="1">
    <source>
        <dbReference type="SAM" id="MobiDB-lite"/>
    </source>
</evidence>
<organism evidence="2 3">
    <name type="scientific">Thalassiosira oceanica</name>
    <name type="common">Marine diatom</name>
    <dbReference type="NCBI Taxonomy" id="159749"/>
    <lineage>
        <taxon>Eukaryota</taxon>
        <taxon>Sar</taxon>
        <taxon>Stramenopiles</taxon>
        <taxon>Ochrophyta</taxon>
        <taxon>Bacillariophyta</taxon>
        <taxon>Coscinodiscophyceae</taxon>
        <taxon>Thalassiosirophycidae</taxon>
        <taxon>Thalassiosirales</taxon>
        <taxon>Thalassiosiraceae</taxon>
        <taxon>Thalassiosira</taxon>
    </lineage>
</organism>
<protein>
    <submittedName>
        <fullName evidence="2">Uncharacterized protein</fullName>
    </submittedName>
</protein>
<dbReference type="EMBL" id="AGNL01012720">
    <property type="protein sequence ID" value="EJK67718.1"/>
    <property type="molecule type" value="Genomic_DNA"/>
</dbReference>
<evidence type="ECO:0000313" key="2">
    <source>
        <dbReference type="EMBL" id="EJK67718.1"/>
    </source>
</evidence>
<dbReference type="AlphaFoldDB" id="K0SNB3"/>
<feature type="compositionally biased region" description="Basic and acidic residues" evidence="1">
    <location>
        <begin position="279"/>
        <end position="288"/>
    </location>
</feature>
<reference evidence="2 3" key="1">
    <citation type="journal article" date="2012" name="Genome Biol.">
        <title>Genome and low-iron response of an oceanic diatom adapted to chronic iron limitation.</title>
        <authorList>
            <person name="Lommer M."/>
            <person name="Specht M."/>
            <person name="Roy A.S."/>
            <person name="Kraemer L."/>
            <person name="Andreson R."/>
            <person name="Gutowska M.A."/>
            <person name="Wolf J."/>
            <person name="Bergner S.V."/>
            <person name="Schilhabel M.B."/>
            <person name="Klostermeier U.C."/>
            <person name="Beiko R.G."/>
            <person name="Rosenstiel P."/>
            <person name="Hippler M."/>
            <person name="Laroche J."/>
        </authorList>
    </citation>
    <scope>NUCLEOTIDE SEQUENCE [LARGE SCALE GENOMIC DNA]</scope>
    <source>
        <strain evidence="2 3">CCMP1005</strain>
    </source>
</reference>
<sequence length="449" mass="49627">MPISRRPTLASGEEGSEKTDRLVVASAGKHLQETGLKQALIRTTKEADTFSASRQRHEIPSFHLVKGFRSVQLAPRLERVVLVQHQPLVVRVPLPRTGTERHPHPARELRRGLLLPLSVRPAAREDPETPHQAVRPVPGRLEALLVDDPGARRHGVDLPRRVPQELPPHLPNVQRVHLGKAHRARLPPYEGGEGWLVPVGHEHRHGARAQDVVEAVVPPPVPPRDQGESGRGEPPEVRLLRARLRDQRVFPVGPVRRAVRAEEPRAGHGRVVPAAVVLPREEEQERPPGRPPPATRPRRRRLPDVLGRVGLEIDREQPEAGEHPVRVVAEPRLSPFHHDVQDVVPAREHVVPLGAVLRERFAAVVEPESRGVDHVVTAPGPPRQAQETVGESEVGAYLIPRLAVHHEELRGVERLAYYDVVRPLRGVVARDPVGVSPEAEVAAPGGRGE</sequence>
<feature type="region of interest" description="Disordered" evidence="1">
    <location>
        <begin position="277"/>
        <end position="303"/>
    </location>
</feature>
<feature type="non-terminal residue" evidence="2">
    <location>
        <position position="449"/>
    </location>
</feature>
<dbReference type="Proteomes" id="UP000266841">
    <property type="component" value="Unassembled WGS sequence"/>
</dbReference>
<name>K0SNB3_THAOC</name>
<comment type="caution">
    <text evidence="2">The sequence shown here is derived from an EMBL/GenBank/DDBJ whole genome shotgun (WGS) entry which is preliminary data.</text>
</comment>
<keyword evidence="3" id="KW-1185">Reference proteome</keyword>
<gene>
    <name evidence="2" type="ORF">THAOC_11213</name>
</gene>
<evidence type="ECO:0000313" key="3">
    <source>
        <dbReference type="Proteomes" id="UP000266841"/>
    </source>
</evidence>
<proteinExistence type="predicted"/>
<accession>K0SNB3</accession>